<evidence type="ECO:0000313" key="1">
    <source>
        <dbReference type="EMBL" id="MBU2668249.1"/>
    </source>
</evidence>
<name>A0ABS5YXT3_9ACTN</name>
<protein>
    <submittedName>
        <fullName evidence="1">Uncharacterized protein</fullName>
    </submittedName>
</protein>
<dbReference type="RefSeq" id="WP_215792516.1">
    <property type="nucleotide sequence ID" value="NZ_JAHKKG010000011.1"/>
</dbReference>
<dbReference type="EMBL" id="JAHKKG010000011">
    <property type="protein sequence ID" value="MBU2668249.1"/>
    <property type="molecule type" value="Genomic_DNA"/>
</dbReference>
<evidence type="ECO:0000313" key="2">
    <source>
        <dbReference type="Proteomes" id="UP001519654"/>
    </source>
</evidence>
<accession>A0ABS5YXT3</accession>
<proteinExistence type="predicted"/>
<keyword evidence="2" id="KW-1185">Reference proteome</keyword>
<dbReference type="Proteomes" id="UP001519654">
    <property type="component" value="Unassembled WGS sequence"/>
</dbReference>
<organism evidence="1 2">
    <name type="scientific">Paractinoplanes bogorensis</name>
    <dbReference type="NCBI Taxonomy" id="1610840"/>
    <lineage>
        <taxon>Bacteria</taxon>
        <taxon>Bacillati</taxon>
        <taxon>Actinomycetota</taxon>
        <taxon>Actinomycetes</taxon>
        <taxon>Micromonosporales</taxon>
        <taxon>Micromonosporaceae</taxon>
        <taxon>Paractinoplanes</taxon>
    </lineage>
</organism>
<comment type="caution">
    <text evidence="1">The sequence shown here is derived from an EMBL/GenBank/DDBJ whole genome shotgun (WGS) entry which is preliminary data.</text>
</comment>
<reference evidence="1 2" key="1">
    <citation type="submission" date="2021-06" db="EMBL/GenBank/DDBJ databases">
        <title>Actinoplanes lichenicola sp. nov., and Actinoplanes ovalisporus sp. nov., isolated from lichen in Thailand.</title>
        <authorList>
            <person name="Saeng-In P."/>
            <person name="Kanchanasin P."/>
            <person name="Yuki M."/>
            <person name="Kudo T."/>
            <person name="Ohkuma M."/>
            <person name="Phongsopitanun W."/>
            <person name="Tanasupawat S."/>
        </authorList>
    </citation>
    <scope>NUCLEOTIDE SEQUENCE [LARGE SCALE GENOMIC DNA]</scope>
    <source>
        <strain evidence="1 2">NBRC 110975</strain>
    </source>
</reference>
<gene>
    <name evidence="1" type="ORF">KOI35_32530</name>
</gene>
<sequence length="237" mass="26840">MGLFDSGPALEDVVGAKLVNTDERSRRELARAQLPILRELRDEELLLVIAVDRDTGVIVVTNERLFTVRRGKLDRRIERNRIREAKLGQLPRGGFVAIIAGPELRVAFATLDEADLFVQTIDLAMVNSRVVRRNIPVLMPDLYEEILRTSGRPVESRLVIAVARAAAEMIAAHARTFFTTIGDQGAADRFGRDFGDRRGVTTADDMIDWLWDWDPRCHQPLRRAVGIMRIRLIDTHH</sequence>